<feature type="compositionally biased region" description="Low complexity" evidence="1">
    <location>
        <begin position="380"/>
        <end position="421"/>
    </location>
</feature>
<name>A0A0R1UGQ2_9LACO</name>
<dbReference type="Gene3D" id="3.40.50.360">
    <property type="match status" value="1"/>
</dbReference>
<dbReference type="InterPro" id="IPR050712">
    <property type="entry name" value="NAD(P)H-dep_reductase"/>
</dbReference>
<dbReference type="EMBL" id="AZGC01000054">
    <property type="protein sequence ID" value="KRL92537.1"/>
    <property type="molecule type" value="Genomic_DNA"/>
</dbReference>
<evidence type="ECO:0000259" key="2">
    <source>
        <dbReference type="Pfam" id="PF03358"/>
    </source>
</evidence>
<comment type="caution">
    <text evidence="3">The sequence shown here is derived from an EMBL/GenBank/DDBJ whole genome shotgun (WGS) entry which is preliminary data.</text>
</comment>
<dbReference type="InterPro" id="IPR029039">
    <property type="entry name" value="Flavoprotein-like_sf"/>
</dbReference>
<protein>
    <submittedName>
        <fullName evidence="3">Flavoprotein</fullName>
    </submittedName>
</protein>
<dbReference type="PATRIC" id="fig|1423742.4.peg.271"/>
<dbReference type="AlphaFoldDB" id="A0A0R1UGQ2"/>
<sequence length="477" mass="52073">MKLVAIAGSFDKGSYNRMLVDFMAKEYTDLADIEVLDVDQVPLFDRDLDYKDFPQLVELNAKISAADGVILATPEHNHTTTVVMKSILEWLSSDVHPFQDKAVMIVGASYLIQGTSRAQADLREILDAPGVNAIPMTGNEFLMGNCQDKFDENGNISDEGTVKFLKGVLAKFTEWVNMVNGTGVVEAAADDWKNEDLTASGKTDTTIDVDMMSKDWVNQASAKVNAASDRDYVKLDSGVLSVNQLNWFLKTMPMELTFMDDNAQFIYYNHMLDRDDMLAPRYPWQTGMPMSEVHPERAKDGVKYVIHQLRTGKKDLVEMPVPGNKLNEKWIMHYYKRMADDNGQFRGINEWVLDLWPIVKSYLDMTGQKLVQDPTKAVDAEGGASSSAAPATPAVDASAGASEEEATPAPAAPAVDASAGASDEEETTTATPVKPVQVETTSVDTAAGASDEERDDAEKGIPDAADEAVDTDAGASM</sequence>
<dbReference type="RefSeq" id="WP_054653269.1">
    <property type="nucleotide sequence ID" value="NZ_AZGC01000054.1"/>
</dbReference>
<dbReference type="GO" id="GO:0010181">
    <property type="term" value="F:FMN binding"/>
    <property type="evidence" value="ECO:0007669"/>
    <property type="project" value="TreeGrafter"/>
</dbReference>
<dbReference type="SUPFAM" id="SSF52218">
    <property type="entry name" value="Flavoproteins"/>
    <property type="match status" value="1"/>
</dbReference>
<dbReference type="OrthoDB" id="9812295at2"/>
<feature type="region of interest" description="Disordered" evidence="1">
    <location>
        <begin position="376"/>
        <end position="477"/>
    </location>
</feature>
<reference evidence="3 4" key="1">
    <citation type="journal article" date="2015" name="Genome Announc.">
        <title>Expanding the biotechnology potential of lactobacilli through comparative genomics of 213 strains and associated genera.</title>
        <authorList>
            <person name="Sun Z."/>
            <person name="Harris H.M."/>
            <person name="McCann A."/>
            <person name="Guo C."/>
            <person name="Argimon S."/>
            <person name="Zhang W."/>
            <person name="Yang X."/>
            <person name="Jeffery I.B."/>
            <person name="Cooney J.C."/>
            <person name="Kagawa T.F."/>
            <person name="Liu W."/>
            <person name="Song Y."/>
            <person name="Salvetti E."/>
            <person name="Wrobel A."/>
            <person name="Rasinkangas P."/>
            <person name="Parkhill J."/>
            <person name="Rea M.C."/>
            <person name="O'Sullivan O."/>
            <person name="Ritari J."/>
            <person name="Douillard F.P."/>
            <person name="Paul Ross R."/>
            <person name="Yang R."/>
            <person name="Briner A.E."/>
            <person name="Felis G.E."/>
            <person name="de Vos W.M."/>
            <person name="Barrangou R."/>
            <person name="Klaenhammer T.R."/>
            <person name="Caufield P.W."/>
            <person name="Cui Y."/>
            <person name="Zhang H."/>
            <person name="O'Toole P.W."/>
        </authorList>
    </citation>
    <scope>NUCLEOTIDE SEQUENCE [LARGE SCALE GENOMIC DNA]</scope>
    <source>
        <strain evidence="3 4">DSM 18793</strain>
    </source>
</reference>
<dbReference type="GO" id="GO:0005829">
    <property type="term" value="C:cytosol"/>
    <property type="evidence" value="ECO:0007669"/>
    <property type="project" value="TreeGrafter"/>
</dbReference>
<organism evidence="3 4">
    <name type="scientific">Limosilactobacillus equigenerosi DSM 18793 = JCM 14505</name>
    <dbReference type="NCBI Taxonomy" id="1423742"/>
    <lineage>
        <taxon>Bacteria</taxon>
        <taxon>Bacillati</taxon>
        <taxon>Bacillota</taxon>
        <taxon>Bacilli</taxon>
        <taxon>Lactobacillales</taxon>
        <taxon>Lactobacillaceae</taxon>
        <taxon>Limosilactobacillus</taxon>
    </lineage>
</organism>
<evidence type="ECO:0000313" key="4">
    <source>
        <dbReference type="Proteomes" id="UP000051084"/>
    </source>
</evidence>
<dbReference type="Pfam" id="PF13596">
    <property type="entry name" value="PAS_10"/>
    <property type="match status" value="1"/>
</dbReference>
<dbReference type="STRING" id="417373.GCA_001570685_00884"/>
<dbReference type="InterPro" id="IPR005025">
    <property type="entry name" value="FMN_Rdtase-like_dom"/>
</dbReference>
<gene>
    <name evidence="3" type="ORF">FC21_GL000257</name>
</gene>
<proteinExistence type="predicted"/>
<dbReference type="Gene3D" id="3.30.450.20">
    <property type="entry name" value="PAS domain"/>
    <property type="match status" value="1"/>
</dbReference>
<evidence type="ECO:0000313" key="3">
    <source>
        <dbReference type="EMBL" id="KRL92537.1"/>
    </source>
</evidence>
<feature type="domain" description="NADPH-dependent FMN reductase-like" evidence="2">
    <location>
        <begin position="1"/>
        <end position="146"/>
    </location>
</feature>
<dbReference type="Pfam" id="PF03358">
    <property type="entry name" value="FMN_red"/>
    <property type="match status" value="1"/>
</dbReference>
<dbReference type="PANTHER" id="PTHR30543:SF21">
    <property type="entry name" value="NAD(P)H-DEPENDENT FMN REDUCTASE LOT6"/>
    <property type="match status" value="1"/>
</dbReference>
<evidence type="ECO:0000256" key="1">
    <source>
        <dbReference type="SAM" id="MobiDB-lite"/>
    </source>
</evidence>
<accession>A0A0R1UGQ2</accession>
<keyword evidence="4" id="KW-1185">Reference proteome</keyword>
<dbReference type="GO" id="GO:0016491">
    <property type="term" value="F:oxidoreductase activity"/>
    <property type="evidence" value="ECO:0007669"/>
    <property type="project" value="InterPro"/>
</dbReference>
<dbReference type="Proteomes" id="UP000051084">
    <property type="component" value="Unassembled WGS sequence"/>
</dbReference>
<dbReference type="PANTHER" id="PTHR30543">
    <property type="entry name" value="CHROMATE REDUCTASE"/>
    <property type="match status" value="1"/>
</dbReference>